<protein>
    <submittedName>
        <fullName evidence="1">Uncharacterized protein</fullName>
    </submittedName>
</protein>
<name>E8R754_DESM0</name>
<sequence>MLEFDGKLSSIASTEHLLRPLEDAVALGYEYLRACGVCGERKVCIYIHLKSLGDGFLAELTGVSVEVSPDTVVDEYVVKLLGYASTVRSRRGSVEFYAGPGTAVGVYYMTCRDKLVAVDVEPVEYEEVLLLGGD</sequence>
<evidence type="ECO:0000313" key="2">
    <source>
        <dbReference type="Proteomes" id="UP000001068"/>
    </source>
</evidence>
<dbReference type="AlphaFoldDB" id="E8R754"/>
<keyword evidence="2" id="KW-1185">Reference proteome</keyword>
<organism evidence="1 2">
    <name type="scientific">Desulfurococcus mucosus (strain ATCC 35584 / DSM 2162 / JCM 9187 / O7/1)</name>
    <dbReference type="NCBI Taxonomy" id="765177"/>
    <lineage>
        <taxon>Archaea</taxon>
        <taxon>Thermoproteota</taxon>
        <taxon>Thermoprotei</taxon>
        <taxon>Desulfurococcales</taxon>
        <taxon>Desulfurococcaceae</taxon>
        <taxon>Desulfurococcus</taxon>
    </lineage>
</organism>
<evidence type="ECO:0000313" key="1">
    <source>
        <dbReference type="EMBL" id="ADV65519.1"/>
    </source>
</evidence>
<dbReference type="HOGENOM" id="CLU_1891327_0_0_2"/>
<dbReference type="EMBL" id="CP002363">
    <property type="protein sequence ID" value="ADV65519.1"/>
    <property type="molecule type" value="Genomic_DNA"/>
</dbReference>
<dbReference type="Proteomes" id="UP000001068">
    <property type="component" value="Chromosome"/>
</dbReference>
<dbReference type="RefSeq" id="WP_013562741.1">
    <property type="nucleotide sequence ID" value="NC_014961.1"/>
</dbReference>
<accession>E8R754</accession>
<proteinExistence type="predicted"/>
<dbReference type="GeneID" id="10153939"/>
<gene>
    <name evidence="1" type="ordered locus">Desmu_1223</name>
</gene>
<dbReference type="OrthoDB" id="379466at2157"/>
<dbReference type="eggNOG" id="arCOG08877">
    <property type="taxonomic scope" value="Archaea"/>
</dbReference>
<dbReference type="STRING" id="765177.Desmu_1223"/>
<dbReference type="KEGG" id="dmu:Desmu_1223"/>
<reference evidence="1 2" key="2">
    <citation type="journal article" date="2011" name="Stand. Genomic Sci.">
        <title>Complete genome sequence of Desulfurococcus mucosus type strain (O7/1).</title>
        <authorList>
            <person name="Wirth R."/>
            <person name="Chertkov O."/>
            <person name="Held B."/>
            <person name="Lapidus A."/>
            <person name="Nolan M."/>
            <person name="Lucas S."/>
            <person name="Hammon N."/>
            <person name="Deshpande S."/>
            <person name="Cheng J.F."/>
            <person name="Tapia R."/>
            <person name="Han C."/>
            <person name="Goodwin L."/>
            <person name="Pitluck S."/>
            <person name="Liolios K."/>
            <person name="Ioanna P."/>
            <person name="Ivanova N."/>
            <person name="Mavromatis K."/>
            <person name="Mikhailova N."/>
            <person name="Pati A."/>
            <person name="Chen A."/>
            <person name="Palaniappan K."/>
            <person name="Land M."/>
            <person name="Hauser L."/>
            <person name="Chang Y.J."/>
            <person name="Jeffries C.D."/>
            <person name="Bilek Y."/>
            <person name="Hader T."/>
            <person name="Rohde M."/>
            <person name="Spring S."/>
            <person name="Sikorski J."/>
            <person name="Goker M."/>
            <person name="Woyke T."/>
            <person name="Bristow J."/>
            <person name="Eisen J.A."/>
            <person name="Markowitz V."/>
            <person name="Hugenholtz P."/>
            <person name="Kyrpides N.C."/>
            <person name="Klenk H.P."/>
        </authorList>
    </citation>
    <scope>NUCLEOTIDE SEQUENCE [LARGE SCALE GENOMIC DNA]</scope>
    <source>
        <strain evidence="2">ATCC 35584 / DSM 2162 / JCM 9187 / O7/1</strain>
    </source>
</reference>
<reference evidence="2" key="1">
    <citation type="submission" date="2010-11" db="EMBL/GenBank/DDBJ databases">
        <title>The complete genome of Desulfurococcus mucosus DSM 2162.</title>
        <authorList>
            <consortium name="US DOE Joint Genome Institute (JGI-PGF)"/>
            <person name="Lucas S."/>
            <person name="Copeland A."/>
            <person name="Lapidus A."/>
            <person name="Bruce D."/>
            <person name="Goodwin L."/>
            <person name="Pitluck S."/>
            <person name="Kyrpides N."/>
            <person name="Mavromatis K."/>
            <person name="Pagani I."/>
            <person name="Ivanova N."/>
            <person name="Ovchinnikova G."/>
            <person name="Chertkov O."/>
            <person name="Held B."/>
            <person name="Brettin T."/>
            <person name="Detter J.C."/>
            <person name="Tapia R."/>
            <person name="Han C."/>
            <person name="Land M."/>
            <person name="Hauser L."/>
            <person name="Markowitz V."/>
            <person name="Cheng J.-F."/>
            <person name="Hugenholtz P."/>
            <person name="Woyke T."/>
            <person name="Wu D."/>
            <person name="Wirth R."/>
            <person name="Bilek Y."/>
            <person name="Hader T."/>
            <person name="Klenk H.-P."/>
            <person name="Eisen J.A."/>
        </authorList>
    </citation>
    <scope>NUCLEOTIDE SEQUENCE [LARGE SCALE GENOMIC DNA]</scope>
    <source>
        <strain evidence="2">ATCC 35584 / DSM 2162 / JCM 9187 / O7/1</strain>
    </source>
</reference>